<keyword evidence="2" id="KW-1133">Transmembrane helix</keyword>
<name>A0ABP8ZNK9_9ACTN</name>
<feature type="transmembrane region" description="Helical" evidence="2">
    <location>
        <begin position="222"/>
        <end position="244"/>
    </location>
</feature>
<evidence type="ECO:0000313" key="5">
    <source>
        <dbReference type="Proteomes" id="UP001501147"/>
    </source>
</evidence>
<evidence type="ECO:0000256" key="3">
    <source>
        <dbReference type="SAM" id="SignalP"/>
    </source>
</evidence>
<feature type="transmembrane region" description="Helical" evidence="2">
    <location>
        <begin position="133"/>
        <end position="153"/>
    </location>
</feature>
<feature type="transmembrane region" description="Helical" evidence="2">
    <location>
        <begin position="250"/>
        <end position="271"/>
    </location>
</feature>
<keyword evidence="5" id="KW-1185">Reference proteome</keyword>
<keyword evidence="2" id="KW-0812">Transmembrane</keyword>
<feature type="transmembrane region" description="Helical" evidence="2">
    <location>
        <begin position="73"/>
        <end position="93"/>
    </location>
</feature>
<feature type="transmembrane region" description="Helical" evidence="2">
    <location>
        <begin position="160"/>
        <end position="182"/>
    </location>
</feature>
<accession>A0ABP8ZNK9</accession>
<dbReference type="Proteomes" id="UP001501147">
    <property type="component" value="Unassembled WGS sequence"/>
</dbReference>
<reference evidence="5" key="1">
    <citation type="journal article" date="2019" name="Int. J. Syst. Evol. Microbiol.">
        <title>The Global Catalogue of Microorganisms (GCM) 10K type strain sequencing project: providing services to taxonomists for standard genome sequencing and annotation.</title>
        <authorList>
            <consortium name="The Broad Institute Genomics Platform"/>
            <consortium name="The Broad Institute Genome Sequencing Center for Infectious Disease"/>
            <person name="Wu L."/>
            <person name="Ma J."/>
        </authorList>
    </citation>
    <scope>NUCLEOTIDE SEQUENCE [LARGE SCALE GENOMIC DNA]</scope>
    <source>
        <strain evidence="5">JCM 18324</strain>
    </source>
</reference>
<dbReference type="InterPro" id="IPR037185">
    <property type="entry name" value="EmrE-like"/>
</dbReference>
<dbReference type="NCBIfam" id="NF038012">
    <property type="entry name" value="DMT_1"/>
    <property type="match status" value="1"/>
</dbReference>
<gene>
    <name evidence="4" type="ORF">GCM10023329_02210</name>
</gene>
<feature type="chain" id="PRO_5046812548" description="Integral membrane protein" evidence="3">
    <location>
        <begin position="23"/>
        <end position="349"/>
    </location>
</feature>
<dbReference type="PANTHER" id="PTHR40761">
    <property type="entry name" value="CONSERVED INTEGRAL MEMBRANE ALANINE VALINE AND LEUCINE RICH PROTEIN-RELATED"/>
    <property type="match status" value="1"/>
</dbReference>
<feature type="region of interest" description="Disordered" evidence="1">
    <location>
        <begin position="279"/>
        <end position="349"/>
    </location>
</feature>
<dbReference type="SUPFAM" id="SSF103481">
    <property type="entry name" value="Multidrug resistance efflux transporter EmrE"/>
    <property type="match status" value="1"/>
</dbReference>
<feature type="compositionally biased region" description="Basic and acidic residues" evidence="1">
    <location>
        <begin position="320"/>
        <end position="334"/>
    </location>
</feature>
<keyword evidence="3" id="KW-0732">Signal</keyword>
<feature type="transmembrane region" description="Helical" evidence="2">
    <location>
        <begin position="194"/>
        <end position="215"/>
    </location>
</feature>
<evidence type="ECO:0000313" key="4">
    <source>
        <dbReference type="EMBL" id="GAA4760610.1"/>
    </source>
</evidence>
<proteinExistence type="predicted"/>
<feature type="signal peptide" evidence="3">
    <location>
        <begin position="1"/>
        <end position="22"/>
    </location>
</feature>
<evidence type="ECO:0008006" key="6">
    <source>
        <dbReference type="Google" id="ProtNLM"/>
    </source>
</evidence>
<comment type="caution">
    <text evidence="4">The sequence shown here is derived from an EMBL/GenBank/DDBJ whole genome shotgun (WGS) entry which is preliminary data.</text>
</comment>
<organism evidence="4 5">
    <name type="scientific">Streptomyces sanyensis</name>
    <dbReference type="NCBI Taxonomy" id="568869"/>
    <lineage>
        <taxon>Bacteria</taxon>
        <taxon>Bacillati</taxon>
        <taxon>Actinomycetota</taxon>
        <taxon>Actinomycetes</taxon>
        <taxon>Kitasatosporales</taxon>
        <taxon>Streptomycetaceae</taxon>
        <taxon>Streptomyces</taxon>
    </lineage>
</organism>
<sequence>MVAMSSLALSVLLALASVIAYAAGAILQEYVASTAPSRAYAPVDRPGWWAAVALNGTGAALHVAALAYGPLSVVQPLGALTLVFALPMAALFVHRGAGARAWRGALLATAGLAGLLALTDGGTGVTPGSGERAVLAATAFGAVALLFLAAHGVHRPVLRGVLLAAAAGVSFGMASVFTKTVAEDWAWSAPLRHWPALLVVGVLAVLGLLLSQAAYRGSGLAAPLATVTVVNPVAASAVGIALFGEGFRHGALGAVLAVVCGAVAAAGIVLLTRERLGGDRPGRTGGGRAAGGGRSRTPAAPVRGPGRRAGSHADAPGPEVGERVDVGTEARAGTDLEVQVRSGAVAGGS</sequence>
<evidence type="ECO:0000256" key="1">
    <source>
        <dbReference type="SAM" id="MobiDB-lite"/>
    </source>
</evidence>
<feature type="transmembrane region" description="Helical" evidence="2">
    <location>
        <begin position="105"/>
        <end position="127"/>
    </location>
</feature>
<keyword evidence="2" id="KW-0472">Membrane</keyword>
<evidence type="ECO:0000256" key="2">
    <source>
        <dbReference type="SAM" id="Phobius"/>
    </source>
</evidence>
<feature type="compositionally biased region" description="Gly residues" evidence="1">
    <location>
        <begin position="283"/>
        <end position="294"/>
    </location>
</feature>
<protein>
    <recommendedName>
        <fullName evidence="6">Integral membrane protein</fullName>
    </recommendedName>
</protein>
<dbReference type="PANTHER" id="PTHR40761:SF1">
    <property type="entry name" value="CONSERVED INTEGRAL MEMBRANE ALANINE VALINE AND LEUCINE RICH PROTEIN-RELATED"/>
    <property type="match status" value="1"/>
</dbReference>
<dbReference type="EMBL" id="BAABJV010000001">
    <property type="protein sequence ID" value="GAA4760610.1"/>
    <property type="molecule type" value="Genomic_DNA"/>
</dbReference>